<dbReference type="EMBL" id="JH668728">
    <property type="protein sequence ID" value="KAG6461237.1"/>
    <property type="molecule type" value="Genomic_DNA"/>
</dbReference>
<reference evidence="3" key="1">
    <citation type="journal article" date="2016" name="Insect Biochem. Mol. Biol.">
        <title>Multifaceted biological insights from a draft genome sequence of the tobacco hornworm moth, Manduca sexta.</title>
        <authorList>
            <person name="Kanost M.R."/>
            <person name="Arrese E.L."/>
            <person name="Cao X."/>
            <person name="Chen Y.R."/>
            <person name="Chellapilla S."/>
            <person name="Goldsmith M.R."/>
            <person name="Grosse-Wilde E."/>
            <person name="Heckel D.G."/>
            <person name="Herndon N."/>
            <person name="Jiang H."/>
            <person name="Papanicolaou A."/>
            <person name="Qu J."/>
            <person name="Soulages J.L."/>
            <person name="Vogel H."/>
            <person name="Walters J."/>
            <person name="Waterhouse R.M."/>
            <person name="Ahn S.J."/>
            <person name="Almeida F.C."/>
            <person name="An C."/>
            <person name="Aqrawi P."/>
            <person name="Bretschneider A."/>
            <person name="Bryant W.B."/>
            <person name="Bucks S."/>
            <person name="Chao H."/>
            <person name="Chevignon G."/>
            <person name="Christen J.M."/>
            <person name="Clarke D.F."/>
            <person name="Dittmer N.T."/>
            <person name="Ferguson L.C.F."/>
            <person name="Garavelou S."/>
            <person name="Gordon K.H.J."/>
            <person name="Gunaratna R.T."/>
            <person name="Han Y."/>
            <person name="Hauser F."/>
            <person name="He Y."/>
            <person name="Heidel-Fischer H."/>
            <person name="Hirsh A."/>
            <person name="Hu Y."/>
            <person name="Jiang H."/>
            <person name="Kalra D."/>
            <person name="Klinner C."/>
            <person name="Konig C."/>
            <person name="Kovar C."/>
            <person name="Kroll A.R."/>
            <person name="Kuwar S.S."/>
            <person name="Lee S.L."/>
            <person name="Lehman R."/>
            <person name="Li K."/>
            <person name="Li Z."/>
            <person name="Liang H."/>
            <person name="Lovelace S."/>
            <person name="Lu Z."/>
            <person name="Mansfield J.H."/>
            <person name="McCulloch K.J."/>
            <person name="Mathew T."/>
            <person name="Morton B."/>
            <person name="Muzny D.M."/>
            <person name="Neunemann D."/>
            <person name="Ongeri F."/>
            <person name="Pauchet Y."/>
            <person name="Pu L.L."/>
            <person name="Pyrousis I."/>
            <person name="Rao X.J."/>
            <person name="Redding A."/>
            <person name="Roesel C."/>
            <person name="Sanchez-Gracia A."/>
            <person name="Schaack S."/>
            <person name="Shukla A."/>
            <person name="Tetreau G."/>
            <person name="Wang Y."/>
            <person name="Xiong G.H."/>
            <person name="Traut W."/>
            <person name="Walsh T.K."/>
            <person name="Worley K.C."/>
            <person name="Wu D."/>
            <person name="Wu W."/>
            <person name="Wu Y.Q."/>
            <person name="Zhang X."/>
            <person name="Zou Z."/>
            <person name="Zucker H."/>
            <person name="Briscoe A.D."/>
            <person name="Burmester T."/>
            <person name="Clem R.J."/>
            <person name="Feyereisen R."/>
            <person name="Grimmelikhuijzen C.J.P."/>
            <person name="Hamodrakas S.J."/>
            <person name="Hansson B.S."/>
            <person name="Huguet E."/>
            <person name="Jermiin L.S."/>
            <person name="Lan Q."/>
            <person name="Lehman H.K."/>
            <person name="Lorenzen M."/>
            <person name="Merzendorfer H."/>
            <person name="Michalopoulos I."/>
            <person name="Morton D.B."/>
            <person name="Muthukrishnan S."/>
            <person name="Oakeshott J.G."/>
            <person name="Palmer W."/>
            <person name="Park Y."/>
            <person name="Passarelli A.L."/>
            <person name="Rozas J."/>
            <person name="Schwartz L.M."/>
            <person name="Smith W."/>
            <person name="Southgate A."/>
            <person name="Vilcinskas A."/>
            <person name="Vogt R."/>
            <person name="Wang P."/>
            <person name="Werren J."/>
            <person name="Yu X.Q."/>
            <person name="Zhou J.J."/>
            <person name="Brown S.J."/>
            <person name="Scherer S.E."/>
            <person name="Richards S."/>
            <person name="Blissard G.W."/>
        </authorList>
    </citation>
    <scope>NUCLEOTIDE SEQUENCE</scope>
</reference>
<keyword evidence="2" id="KW-0472">Membrane</keyword>
<reference evidence="3" key="2">
    <citation type="submission" date="2020-12" db="EMBL/GenBank/DDBJ databases">
        <authorList>
            <person name="Kanost M."/>
        </authorList>
    </citation>
    <scope>NUCLEOTIDE SEQUENCE</scope>
</reference>
<keyword evidence="2" id="KW-1133">Transmembrane helix</keyword>
<organism evidence="3 4">
    <name type="scientific">Manduca sexta</name>
    <name type="common">Tobacco hawkmoth</name>
    <name type="synonym">Tobacco hornworm</name>
    <dbReference type="NCBI Taxonomy" id="7130"/>
    <lineage>
        <taxon>Eukaryota</taxon>
        <taxon>Metazoa</taxon>
        <taxon>Ecdysozoa</taxon>
        <taxon>Arthropoda</taxon>
        <taxon>Hexapoda</taxon>
        <taxon>Insecta</taxon>
        <taxon>Pterygota</taxon>
        <taxon>Neoptera</taxon>
        <taxon>Endopterygota</taxon>
        <taxon>Lepidoptera</taxon>
        <taxon>Glossata</taxon>
        <taxon>Ditrysia</taxon>
        <taxon>Bombycoidea</taxon>
        <taxon>Sphingidae</taxon>
        <taxon>Sphinginae</taxon>
        <taxon>Sphingini</taxon>
        <taxon>Manduca</taxon>
    </lineage>
</organism>
<evidence type="ECO:0000313" key="4">
    <source>
        <dbReference type="Proteomes" id="UP000791440"/>
    </source>
</evidence>
<comment type="caution">
    <text evidence="3">The sequence shown here is derived from an EMBL/GenBank/DDBJ whole genome shotgun (WGS) entry which is preliminary data.</text>
</comment>
<proteinExistence type="predicted"/>
<evidence type="ECO:0000313" key="3">
    <source>
        <dbReference type="EMBL" id="KAG6461237.1"/>
    </source>
</evidence>
<dbReference type="Proteomes" id="UP000791440">
    <property type="component" value="Unassembled WGS sequence"/>
</dbReference>
<evidence type="ECO:0000256" key="2">
    <source>
        <dbReference type="SAM" id="Phobius"/>
    </source>
</evidence>
<accession>A0A921ZQW9</accession>
<sequence length="244" mass="27890">MEEPFEYVKNLVVNFKLNYCCYVAPVRIGLLITAYFNIIFDLASIVGIGDDSYKPTIMQVEEIILPDNATKPIPILCYAGEFAFNVVLLAAVYRRDSILLRVYMYCCFATLITSIMFYSVVIVAMGLLIKMAMILSILFQCYVIILTRSAIVEIRLERKRLELPTLVMSSLVRETKEKSPDTESIKTKDKTPDIEFPKIKDKSPDIEVPHEAEKIDATECTDLDDKQKKDVKLETVQEHPKEEV</sequence>
<keyword evidence="2" id="KW-0812">Transmembrane</keyword>
<name>A0A921ZQW9_MANSE</name>
<protein>
    <submittedName>
        <fullName evidence="3">Uncharacterized protein</fullName>
    </submittedName>
</protein>
<gene>
    <name evidence="3" type="ORF">O3G_MSEX012492</name>
</gene>
<feature type="transmembrane region" description="Helical" evidence="2">
    <location>
        <begin position="131"/>
        <end position="151"/>
    </location>
</feature>
<evidence type="ECO:0000256" key="1">
    <source>
        <dbReference type="SAM" id="MobiDB-lite"/>
    </source>
</evidence>
<feature type="transmembrane region" description="Helical" evidence="2">
    <location>
        <begin position="73"/>
        <end position="93"/>
    </location>
</feature>
<keyword evidence="4" id="KW-1185">Reference proteome</keyword>
<feature type="transmembrane region" description="Helical" evidence="2">
    <location>
        <begin position="102"/>
        <end position="125"/>
    </location>
</feature>
<dbReference type="AlphaFoldDB" id="A0A921ZQW9"/>
<feature type="region of interest" description="Disordered" evidence="1">
    <location>
        <begin position="177"/>
        <end position="220"/>
    </location>
</feature>